<accession>A0A6G4WK42</accession>
<dbReference type="RefSeq" id="WP_165033491.1">
    <property type="nucleotide sequence ID" value="NZ_JAAKZF010000081.1"/>
</dbReference>
<dbReference type="EMBL" id="JAAKZF010000081">
    <property type="protein sequence ID" value="NGO55131.1"/>
    <property type="molecule type" value="Genomic_DNA"/>
</dbReference>
<proteinExistence type="predicted"/>
<name>A0A6G4WK42_9HYPH</name>
<evidence type="ECO:0000313" key="2">
    <source>
        <dbReference type="Proteomes" id="UP001642900"/>
    </source>
</evidence>
<dbReference type="AlphaFoldDB" id="A0A6G4WK42"/>
<sequence length="53" mass="5396">MKQPVSMPVGTAAKILAGAALLAAATGLAFASWIDHGAAIFMTMVEAGISWCF</sequence>
<dbReference type="Proteomes" id="UP001642900">
    <property type="component" value="Unassembled WGS sequence"/>
</dbReference>
<protein>
    <submittedName>
        <fullName evidence="1">Uncharacterized protein</fullName>
    </submittedName>
</protein>
<organism evidence="1 2">
    <name type="scientific">Allomesorhizobium camelthorni</name>
    <dbReference type="NCBI Taxonomy" id="475069"/>
    <lineage>
        <taxon>Bacteria</taxon>
        <taxon>Pseudomonadati</taxon>
        <taxon>Pseudomonadota</taxon>
        <taxon>Alphaproteobacteria</taxon>
        <taxon>Hyphomicrobiales</taxon>
        <taxon>Phyllobacteriaceae</taxon>
        <taxon>Allomesorhizobium</taxon>
    </lineage>
</organism>
<gene>
    <name evidence="1" type="ORF">G6N73_29275</name>
</gene>
<reference evidence="1 2" key="1">
    <citation type="submission" date="2020-02" db="EMBL/GenBank/DDBJ databases">
        <title>Genome sequence of strain CCNWXJ40-4.</title>
        <authorList>
            <person name="Gao J."/>
            <person name="Sun J."/>
        </authorList>
    </citation>
    <scope>NUCLEOTIDE SEQUENCE [LARGE SCALE GENOMIC DNA]</scope>
    <source>
        <strain evidence="1 2">CCNWXJ 40-4</strain>
    </source>
</reference>
<evidence type="ECO:0000313" key="1">
    <source>
        <dbReference type="EMBL" id="NGO55131.1"/>
    </source>
</evidence>
<comment type="caution">
    <text evidence="1">The sequence shown here is derived from an EMBL/GenBank/DDBJ whole genome shotgun (WGS) entry which is preliminary data.</text>
</comment>
<keyword evidence="2" id="KW-1185">Reference proteome</keyword>